<proteinExistence type="predicted"/>
<gene>
    <name evidence="4" type="ORF">IPJ27_11740</name>
</gene>
<dbReference type="PANTHER" id="PTHR30547">
    <property type="entry name" value="UNCHARACTERIZED PROTEIN YHCG-RELATED"/>
    <property type="match status" value="1"/>
</dbReference>
<dbReference type="Pfam" id="PF06250">
    <property type="entry name" value="YhcG_C"/>
    <property type="match status" value="1"/>
</dbReference>
<dbReference type="InterPro" id="IPR009362">
    <property type="entry name" value="YhcG_C"/>
</dbReference>
<feature type="region of interest" description="Disordered" evidence="1">
    <location>
        <begin position="1"/>
        <end position="28"/>
    </location>
</feature>
<evidence type="ECO:0000259" key="3">
    <source>
        <dbReference type="Pfam" id="PF17761"/>
    </source>
</evidence>
<dbReference type="InterPro" id="IPR041527">
    <property type="entry name" value="YhcG_N"/>
</dbReference>
<dbReference type="Gene3D" id="3.40.1350.10">
    <property type="match status" value="1"/>
</dbReference>
<sequence length="378" mass="42535">MKKKADPSARKPGPSALQSEQRRGLTAETETPAVVDAAGLLSDLRSLIQSARQRIATVAYSTQTLLCWHVGRRLLNESLQGARAAYGKQILVTVSRELTAEYGRGFSYAEIARMIQFAQLFPDEAIVVTLSQQLSWSHIHALLPIKDPLARDFYAEMCRIERWDVRTLRQKIGGLLFQRTALSKKPHDVIAAEIGRLRDGQVSPDIVFRDPYLLDLLGLTGTYSERDLESAILREIEGVLLELGTGFAFVARQKRMSVGKDDFHLDLLFFHRHLRRLIAVELKLESFQPGHVGQMELYLRWLDKHERAAGEEAPIGLILCASADAEQVELLQLDAKSIRVSEYLTELPPLPLLRARLHQAIEHARESAARRAVVVEQP</sequence>
<comment type="caution">
    <text evidence="4">The sequence shown here is derived from an EMBL/GenBank/DDBJ whole genome shotgun (WGS) entry which is preliminary data.</text>
</comment>
<evidence type="ECO:0000313" key="5">
    <source>
        <dbReference type="Proteomes" id="UP000697998"/>
    </source>
</evidence>
<dbReference type="Proteomes" id="UP000697998">
    <property type="component" value="Unassembled WGS sequence"/>
</dbReference>
<dbReference type="PANTHER" id="PTHR30547:SF5">
    <property type="entry name" value="NUCLEASE YHCG-RELATED"/>
    <property type="match status" value="1"/>
</dbReference>
<dbReference type="InterPro" id="IPR011856">
    <property type="entry name" value="tRNA_endonuc-like_dom_sf"/>
</dbReference>
<evidence type="ECO:0000256" key="1">
    <source>
        <dbReference type="SAM" id="MobiDB-lite"/>
    </source>
</evidence>
<protein>
    <submittedName>
        <fullName evidence="4">DUF1016 family protein</fullName>
    </submittedName>
</protein>
<organism evidence="4 5">
    <name type="scientific">Candidatus Accumulibacter proximus</name>
    <dbReference type="NCBI Taxonomy" id="2954385"/>
    <lineage>
        <taxon>Bacteria</taxon>
        <taxon>Pseudomonadati</taxon>
        <taxon>Pseudomonadota</taxon>
        <taxon>Betaproteobacteria</taxon>
        <taxon>Candidatus Accumulibacter</taxon>
    </lineage>
</organism>
<dbReference type="InterPro" id="IPR053148">
    <property type="entry name" value="PD-DEXK-like_domain"/>
</dbReference>
<reference evidence="4 5" key="1">
    <citation type="submission" date="2020-10" db="EMBL/GenBank/DDBJ databases">
        <title>Connecting structure to function with the recovery of over 1000 high-quality activated sludge metagenome-assembled genomes encoding full-length rRNA genes using long-read sequencing.</title>
        <authorList>
            <person name="Singleton C.M."/>
            <person name="Petriglieri F."/>
            <person name="Kristensen J.M."/>
            <person name="Kirkegaard R.H."/>
            <person name="Michaelsen T.Y."/>
            <person name="Andersen M.H."/>
            <person name="Karst S.M."/>
            <person name="Dueholm M.S."/>
            <person name="Nielsen P.H."/>
            <person name="Albertsen M."/>
        </authorList>
    </citation>
    <scope>NUCLEOTIDE SEQUENCE [LARGE SCALE GENOMIC DNA]</scope>
    <source>
        <strain evidence="4">EsbW_18-Q3-R4-48_BATAC.285</strain>
    </source>
</reference>
<evidence type="ECO:0000259" key="2">
    <source>
        <dbReference type="Pfam" id="PF06250"/>
    </source>
</evidence>
<evidence type="ECO:0000313" key="4">
    <source>
        <dbReference type="EMBL" id="MBK7675364.1"/>
    </source>
</evidence>
<dbReference type="AlphaFoldDB" id="A0A935PZL4"/>
<feature type="domain" description="YhcG PDDEXK nuclease" evidence="2">
    <location>
        <begin position="207"/>
        <end position="348"/>
    </location>
</feature>
<dbReference type="GO" id="GO:0003676">
    <property type="term" value="F:nucleic acid binding"/>
    <property type="evidence" value="ECO:0007669"/>
    <property type="project" value="InterPro"/>
</dbReference>
<dbReference type="EMBL" id="JADJMH010000009">
    <property type="protein sequence ID" value="MBK7675364.1"/>
    <property type="molecule type" value="Genomic_DNA"/>
</dbReference>
<feature type="domain" description="YhcG N-terminal" evidence="3">
    <location>
        <begin position="44"/>
        <end position="179"/>
    </location>
</feature>
<dbReference type="Pfam" id="PF17761">
    <property type="entry name" value="DUF1016_N"/>
    <property type="match status" value="1"/>
</dbReference>
<name>A0A935PZL4_9PROT</name>
<accession>A0A935PZL4</accession>